<dbReference type="InterPro" id="IPR044878">
    <property type="entry name" value="UbiA_sf"/>
</dbReference>
<evidence type="ECO:0000256" key="12">
    <source>
        <dbReference type="SAM" id="Phobius"/>
    </source>
</evidence>
<reference evidence="13" key="1">
    <citation type="submission" date="2023-03" db="EMBL/GenBank/DDBJ databases">
        <authorList>
            <person name="Steffen K."/>
            <person name="Cardenas P."/>
        </authorList>
    </citation>
    <scope>NUCLEOTIDE SEQUENCE</scope>
</reference>
<keyword evidence="3" id="KW-1003">Cell membrane</keyword>
<keyword evidence="6 12" id="KW-1133">Transmembrane helix</keyword>
<keyword evidence="14" id="KW-1185">Reference proteome</keyword>
<comment type="pathway">
    <text evidence="2">Porphyrin-containing compound metabolism; heme O biosynthesis; heme O from protoheme: step 1/1.</text>
</comment>
<evidence type="ECO:0000256" key="9">
    <source>
        <dbReference type="ARBA" id="ARBA00030253"/>
    </source>
</evidence>
<evidence type="ECO:0000256" key="8">
    <source>
        <dbReference type="ARBA" id="ARBA00023136"/>
    </source>
</evidence>
<dbReference type="CDD" id="cd13957">
    <property type="entry name" value="PT_UbiA_Cox10"/>
    <property type="match status" value="1"/>
</dbReference>
<accession>A0AA35TDX0</accession>
<feature type="transmembrane region" description="Helical" evidence="12">
    <location>
        <begin position="195"/>
        <end position="213"/>
    </location>
</feature>
<evidence type="ECO:0000256" key="11">
    <source>
        <dbReference type="ARBA" id="ARBA00042475"/>
    </source>
</evidence>
<evidence type="ECO:0000256" key="5">
    <source>
        <dbReference type="ARBA" id="ARBA00022692"/>
    </source>
</evidence>
<evidence type="ECO:0000256" key="1">
    <source>
        <dbReference type="ARBA" id="ARBA00004651"/>
    </source>
</evidence>
<dbReference type="GO" id="GO:0005886">
    <property type="term" value="C:plasma membrane"/>
    <property type="evidence" value="ECO:0007669"/>
    <property type="project" value="UniProtKB-SubCell"/>
</dbReference>
<dbReference type="EMBL" id="CASHTH010003456">
    <property type="protein sequence ID" value="CAI8045186.1"/>
    <property type="molecule type" value="Genomic_DNA"/>
</dbReference>
<protein>
    <recommendedName>
        <fullName evidence="10">Protoheme IX farnesyltransferase</fullName>
    </recommendedName>
    <alternativeName>
        <fullName evidence="11">Heme B farnesyltransferase</fullName>
    </alternativeName>
    <alternativeName>
        <fullName evidence="9">Heme O synthase</fullName>
    </alternativeName>
</protein>
<evidence type="ECO:0000256" key="7">
    <source>
        <dbReference type="ARBA" id="ARBA00023133"/>
    </source>
</evidence>
<evidence type="ECO:0000256" key="3">
    <source>
        <dbReference type="ARBA" id="ARBA00022475"/>
    </source>
</evidence>
<comment type="subcellular location">
    <subcellularLocation>
        <location evidence="1">Cell membrane</location>
        <topology evidence="1">Multi-pass membrane protein</topology>
    </subcellularLocation>
</comment>
<evidence type="ECO:0000313" key="13">
    <source>
        <dbReference type="EMBL" id="CAI8045186.1"/>
    </source>
</evidence>
<evidence type="ECO:0000256" key="6">
    <source>
        <dbReference type="ARBA" id="ARBA00022989"/>
    </source>
</evidence>
<keyword evidence="4" id="KW-0808">Transferase</keyword>
<dbReference type="GO" id="GO:0006783">
    <property type="term" value="P:heme biosynthetic process"/>
    <property type="evidence" value="ECO:0007669"/>
    <property type="project" value="UniProtKB-KW"/>
</dbReference>
<comment type="caution">
    <text evidence="13">The sequence shown here is derived from an EMBL/GenBank/DDBJ whole genome shotgun (WGS) entry which is preliminary data.</text>
</comment>
<feature type="transmembrane region" description="Helical" evidence="12">
    <location>
        <begin position="20"/>
        <end position="38"/>
    </location>
</feature>
<gene>
    <name evidence="13" type="ORF">GBAR_LOCUS25008</name>
</gene>
<feature type="transmembrane region" description="Helical" evidence="12">
    <location>
        <begin position="44"/>
        <end position="61"/>
    </location>
</feature>
<dbReference type="Gene3D" id="1.10.357.140">
    <property type="entry name" value="UbiA prenyltransferase"/>
    <property type="match status" value="1"/>
</dbReference>
<keyword evidence="8 12" id="KW-0472">Membrane</keyword>
<evidence type="ECO:0000313" key="14">
    <source>
        <dbReference type="Proteomes" id="UP001174909"/>
    </source>
</evidence>
<keyword evidence="7" id="KW-0350">Heme biosynthesis</keyword>
<dbReference type="HAMAP" id="MF_00154">
    <property type="entry name" value="CyoE_CtaB"/>
    <property type="match status" value="1"/>
</dbReference>
<dbReference type="AlphaFoldDB" id="A0AA35TDX0"/>
<dbReference type="NCBIfam" id="NF003349">
    <property type="entry name" value="PRK04375.1-2"/>
    <property type="match status" value="1"/>
</dbReference>
<dbReference type="PANTHER" id="PTHR43448">
    <property type="entry name" value="PROTOHEME IX FARNESYLTRANSFERASE, MITOCHONDRIAL"/>
    <property type="match status" value="1"/>
</dbReference>
<evidence type="ECO:0000256" key="2">
    <source>
        <dbReference type="ARBA" id="ARBA00004919"/>
    </source>
</evidence>
<dbReference type="Pfam" id="PF01040">
    <property type="entry name" value="UbiA"/>
    <property type="match status" value="1"/>
</dbReference>
<feature type="transmembrane region" description="Helical" evidence="12">
    <location>
        <begin position="142"/>
        <end position="158"/>
    </location>
</feature>
<feature type="transmembrane region" description="Helical" evidence="12">
    <location>
        <begin position="68"/>
        <end position="87"/>
    </location>
</feature>
<dbReference type="InterPro" id="IPR006369">
    <property type="entry name" value="Protohaem_IX_farnesylTrfase"/>
</dbReference>
<dbReference type="Proteomes" id="UP001174909">
    <property type="component" value="Unassembled WGS sequence"/>
</dbReference>
<feature type="transmembrane region" description="Helical" evidence="12">
    <location>
        <begin position="93"/>
        <end position="117"/>
    </location>
</feature>
<dbReference type="GO" id="GO:0008495">
    <property type="term" value="F:protoheme IX farnesyltransferase activity"/>
    <property type="evidence" value="ECO:0007669"/>
    <property type="project" value="InterPro"/>
</dbReference>
<evidence type="ECO:0000256" key="10">
    <source>
        <dbReference type="ARBA" id="ARBA00040810"/>
    </source>
</evidence>
<keyword evidence="5 12" id="KW-0812">Transmembrane</keyword>
<evidence type="ECO:0000256" key="4">
    <source>
        <dbReference type="ARBA" id="ARBA00022679"/>
    </source>
</evidence>
<dbReference type="NCBIfam" id="TIGR01473">
    <property type="entry name" value="cyoE_ctaB"/>
    <property type="match status" value="1"/>
</dbReference>
<dbReference type="InterPro" id="IPR000537">
    <property type="entry name" value="UbiA_prenyltransferase"/>
</dbReference>
<dbReference type="PANTHER" id="PTHR43448:SF7">
    <property type="entry name" value="4-HYDROXYBENZOATE SOLANESYLTRANSFERASE"/>
    <property type="match status" value="1"/>
</dbReference>
<name>A0AA35TDX0_GEOBA</name>
<feature type="transmembrane region" description="Helical" evidence="12">
    <location>
        <begin position="164"/>
        <end position="183"/>
    </location>
</feature>
<organism evidence="13 14">
    <name type="scientific">Geodia barretti</name>
    <name type="common">Barrett's horny sponge</name>
    <dbReference type="NCBI Taxonomy" id="519541"/>
    <lineage>
        <taxon>Eukaryota</taxon>
        <taxon>Metazoa</taxon>
        <taxon>Porifera</taxon>
        <taxon>Demospongiae</taxon>
        <taxon>Heteroscleromorpha</taxon>
        <taxon>Tetractinellida</taxon>
        <taxon>Astrophorina</taxon>
        <taxon>Geodiidae</taxon>
        <taxon>Geodia</taxon>
    </lineage>
</organism>
<sequence>MHRTRKRPVASGRVSRREALVFGIVLTIASFALLSAFVNVLSAALTLSGTLIYIFVYTIGLKRSTPQNIVIGGAAGAVPPMVGWAAVTGTVGLPAIYLFAIIFFWTPPHFWALALLIKDDYARAGVPMLPVVTSLADTKRHILLYTVLLVALTAMFYTTGEVGLIYLVSALGLGAVFIYRAVAHIRLEGMEGTKSLYLYSLLYLALLFLAVMVDGMVSG</sequence>
<proteinExistence type="inferred from homology"/>